<feature type="region of interest" description="Disordered" evidence="1">
    <location>
        <begin position="188"/>
        <end position="278"/>
    </location>
</feature>
<reference evidence="3" key="1">
    <citation type="journal article" date="2002" name="Science">
        <title>The draft genome of Ciona intestinalis: insights into chordate and vertebrate origins.</title>
        <authorList>
            <person name="Dehal P."/>
            <person name="Satou Y."/>
            <person name="Campbell R.K."/>
            <person name="Chapman J."/>
            <person name="Degnan B."/>
            <person name="De Tomaso A."/>
            <person name="Davidson B."/>
            <person name="Di Gregorio A."/>
            <person name="Gelpke M."/>
            <person name="Goodstein D.M."/>
            <person name="Harafuji N."/>
            <person name="Hastings K.E."/>
            <person name="Ho I."/>
            <person name="Hotta K."/>
            <person name="Huang W."/>
            <person name="Kawashima T."/>
            <person name="Lemaire P."/>
            <person name="Martinez D."/>
            <person name="Meinertzhagen I.A."/>
            <person name="Necula S."/>
            <person name="Nonaka M."/>
            <person name="Putnam N."/>
            <person name="Rash S."/>
            <person name="Saiga H."/>
            <person name="Satake M."/>
            <person name="Terry A."/>
            <person name="Yamada L."/>
            <person name="Wang H.G."/>
            <person name="Awazu S."/>
            <person name="Azumi K."/>
            <person name="Boore J."/>
            <person name="Branno M."/>
            <person name="Chin-Bow S."/>
            <person name="DeSantis R."/>
            <person name="Doyle S."/>
            <person name="Francino P."/>
            <person name="Keys D.N."/>
            <person name="Haga S."/>
            <person name="Hayashi H."/>
            <person name="Hino K."/>
            <person name="Imai K.S."/>
            <person name="Inaba K."/>
            <person name="Kano S."/>
            <person name="Kobayashi K."/>
            <person name="Kobayashi M."/>
            <person name="Lee B.I."/>
            <person name="Makabe K.W."/>
            <person name="Manohar C."/>
            <person name="Matassi G."/>
            <person name="Medina M."/>
            <person name="Mochizuki Y."/>
            <person name="Mount S."/>
            <person name="Morishita T."/>
            <person name="Miura S."/>
            <person name="Nakayama A."/>
            <person name="Nishizaka S."/>
            <person name="Nomoto H."/>
            <person name="Ohta F."/>
            <person name="Oishi K."/>
            <person name="Rigoutsos I."/>
            <person name="Sano M."/>
            <person name="Sasaki A."/>
            <person name="Sasakura Y."/>
            <person name="Shoguchi E."/>
            <person name="Shin-i T."/>
            <person name="Spagnuolo A."/>
            <person name="Stainier D."/>
            <person name="Suzuki M.M."/>
            <person name="Tassy O."/>
            <person name="Takatori N."/>
            <person name="Tokuoka M."/>
            <person name="Yagi K."/>
            <person name="Yoshizaki F."/>
            <person name="Wada S."/>
            <person name="Zhang C."/>
            <person name="Hyatt P.D."/>
            <person name="Larimer F."/>
            <person name="Detter C."/>
            <person name="Doggett N."/>
            <person name="Glavina T."/>
            <person name="Hawkins T."/>
            <person name="Richardson P."/>
            <person name="Lucas S."/>
            <person name="Kohara Y."/>
            <person name="Levine M."/>
            <person name="Satoh N."/>
            <person name="Rokhsar D.S."/>
        </authorList>
    </citation>
    <scope>NUCLEOTIDE SEQUENCE [LARGE SCALE GENOMIC DNA]</scope>
</reference>
<reference evidence="2" key="2">
    <citation type="journal article" date="2008" name="Genome Biol.">
        <title>Improved genome assembly and evidence-based global gene model set for the chordate Ciona intestinalis: new insight into intron and operon populations.</title>
        <authorList>
            <person name="Satou Y."/>
            <person name="Mineta K."/>
            <person name="Ogasawara M."/>
            <person name="Sasakura Y."/>
            <person name="Shoguchi E."/>
            <person name="Ueno K."/>
            <person name="Yamada L."/>
            <person name="Matsumoto J."/>
            <person name="Wasserscheid J."/>
            <person name="Dewar K."/>
            <person name="Wiley G.B."/>
            <person name="Macmil S.L."/>
            <person name="Roe B.A."/>
            <person name="Zeller R.W."/>
            <person name="Hastings K.E."/>
            <person name="Lemaire P."/>
            <person name="Lindquist E."/>
            <person name="Endo T."/>
            <person name="Hotta K."/>
            <person name="Inaba K."/>
        </authorList>
    </citation>
    <scope>NUCLEOTIDE SEQUENCE [LARGE SCALE GENOMIC DNA]</scope>
    <source>
        <strain evidence="2">wild type</strain>
    </source>
</reference>
<reference evidence="2" key="3">
    <citation type="submission" date="2025-08" db="UniProtKB">
        <authorList>
            <consortium name="Ensembl"/>
        </authorList>
    </citation>
    <scope>IDENTIFICATION</scope>
</reference>
<dbReference type="HOGENOM" id="CLU_1000993_0_0_1"/>
<reference evidence="2" key="4">
    <citation type="submission" date="2025-09" db="UniProtKB">
        <authorList>
            <consortium name="Ensembl"/>
        </authorList>
    </citation>
    <scope>IDENTIFICATION</scope>
</reference>
<dbReference type="GeneTree" id="ENSGT00390000017584"/>
<dbReference type="KEGG" id="cin:100184045"/>
<protein>
    <submittedName>
        <fullName evidence="2">Uncharacterized LOC100184045</fullName>
    </submittedName>
</protein>
<feature type="compositionally biased region" description="Polar residues" evidence="1">
    <location>
        <begin position="228"/>
        <end position="242"/>
    </location>
</feature>
<dbReference type="Proteomes" id="UP000008144">
    <property type="component" value="Chromosome 9"/>
</dbReference>
<evidence type="ECO:0000313" key="3">
    <source>
        <dbReference type="Proteomes" id="UP000008144"/>
    </source>
</evidence>
<keyword evidence="3" id="KW-1185">Reference proteome</keyword>
<dbReference type="AlphaFoldDB" id="F6U083"/>
<dbReference type="InParanoid" id="F6U083"/>
<dbReference type="OMA" id="NITEQGH"/>
<dbReference type="Ensembl" id="ENSCINT00000013644.3">
    <property type="protein sequence ID" value="ENSCINP00000013644.3"/>
    <property type="gene ID" value="ENSCING00000006651.3"/>
</dbReference>
<evidence type="ECO:0000256" key="1">
    <source>
        <dbReference type="SAM" id="MobiDB-lite"/>
    </source>
</evidence>
<evidence type="ECO:0000313" key="2">
    <source>
        <dbReference type="Ensembl" id="ENSCINP00000013644.3"/>
    </source>
</evidence>
<sequence length="278" mass="31720">MPLDTFQVPEDTRYIGYQQFVYKFKIVFSSSITQSMVPQIQQDLELAIEHIVHELPKFKAHRIRSITSNNVYIKWKIRLWVPDITFTNDEGNKLEPYKHSYTLSIFLNDDRPARNEKQPVVYAGDDSMQLDLSDDNSHKRVLIPAEIMISGGTPSISISRVDFENSLNLKRPCTSYANFQADAIRHSTPHHEVVKSKRRKLSSPVDKDLTLDASNRSNKREKHKSEKLQTGSSGQIQRGNLKQTRKRNKKSTPAPEPTAVNTDDNSATPENQSGCIIL</sequence>
<proteinExistence type="predicted"/>
<dbReference type="GeneID" id="100184045"/>
<accession>A0A1W2WH88</accession>
<accession>F6U083</accession>
<gene>
    <name evidence="2" type="primary">LOC100184045</name>
</gene>
<feature type="compositionally biased region" description="Polar residues" evidence="1">
    <location>
        <begin position="259"/>
        <end position="278"/>
    </location>
</feature>
<organism evidence="2 3">
    <name type="scientific">Ciona intestinalis</name>
    <name type="common">Transparent sea squirt</name>
    <name type="synonym">Ascidia intestinalis</name>
    <dbReference type="NCBI Taxonomy" id="7719"/>
    <lineage>
        <taxon>Eukaryota</taxon>
        <taxon>Metazoa</taxon>
        <taxon>Chordata</taxon>
        <taxon>Tunicata</taxon>
        <taxon>Ascidiacea</taxon>
        <taxon>Phlebobranchia</taxon>
        <taxon>Cionidae</taxon>
        <taxon>Ciona</taxon>
    </lineage>
</organism>
<dbReference type="RefSeq" id="XP_002127639.1">
    <property type="nucleotide sequence ID" value="XM_002127603.4"/>
</dbReference>
<name>F6U083_CIOIN</name>
<dbReference type="EMBL" id="EAAA01002846">
    <property type="status" value="NOT_ANNOTATED_CDS"/>
    <property type="molecule type" value="Genomic_DNA"/>
</dbReference>